<reference evidence="2" key="1">
    <citation type="journal article" date="2019" name="Int. J. Syst. Evol. Microbiol.">
        <title>The Global Catalogue of Microorganisms (GCM) 10K type strain sequencing project: providing services to taxonomists for standard genome sequencing and annotation.</title>
        <authorList>
            <consortium name="The Broad Institute Genomics Platform"/>
            <consortium name="The Broad Institute Genome Sequencing Center for Infectious Disease"/>
            <person name="Wu L."/>
            <person name="Ma J."/>
        </authorList>
    </citation>
    <scope>NUCLEOTIDE SEQUENCE [LARGE SCALE GENOMIC DNA]</scope>
    <source>
        <strain evidence="2">JCM 11496</strain>
    </source>
</reference>
<organism evidence="1 2">
    <name type="scientific">Arthrobacter flavus</name>
    <dbReference type="NCBI Taxonomy" id="95172"/>
    <lineage>
        <taxon>Bacteria</taxon>
        <taxon>Bacillati</taxon>
        <taxon>Actinomycetota</taxon>
        <taxon>Actinomycetes</taxon>
        <taxon>Micrococcales</taxon>
        <taxon>Micrococcaceae</taxon>
        <taxon>Arthrobacter</taxon>
    </lineage>
</organism>
<dbReference type="Proteomes" id="UP001597307">
    <property type="component" value="Unassembled WGS sequence"/>
</dbReference>
<proteinExistence type="predicted"/>
<comment type="caution">
    <text evidence="1">The sequence shown here is derived from an EMBL/GenBank/DDBJ whole genome shotgun (WGS) entry which is preliminary data.</text>
</comment>
<evidence type="ECO:0000313" key="1">
    <source>
        <dbReference type="EMBL" id="MFD1847287.1"/>
    </source>
</evidence>
<evidence type="ECO:0000313" key="2">
    <source>
        <dbReference type="Proteomes" id="UP001597307"/>
    </source>
</evidence>
<sequence length="58" mass="6337">MKTARSWLANTLASNVDEDGLQAMIDREAIDREWIGKPERITSLALALVLIAGAAVDR</sequence>
<name>A0ABW4Q9B7_9MICC</name>
<protein>
    <submittedName>
        <fullName evidence="1">Uncharacterized protein</fullName>
    </submittedName>
</protein>
<accession>A0ABW4Q9B7</accession>
<keyword evidence="2" id="KW-1185">Reference proteome</keyword>
<gene>
    <name evidence="1" type="ORF">ACFSFX_11845</name>
</gene>
<dbReference type="EMBL" id="JBHUGA010000043">
    <property type="protein sequence ID" value="MFD1847287.1"/>
    <property type="molecule type" value="Genomic_DNA"/>
</dbReference>
<dbReference type="RefSeq" id="WP_343880619.1">
    <property type="nucleotide sequence ID" value="NZ_BAAAIJ010000048.1"/>
</dbReference>